<dbReference type="SUPFAM" id="SSF55874">
    <property type="entry name" value="ATPase domain of HSP90 chaperone/DNA topoisomerase II/histidine kinase"/>
    <property type="match status" value="1"/>
</dbReference>
<dbReference type="InterPro" id="IPR050640">
    <property type="entry name" value="Bact_2-comp_sensor_kinase"/>
</dbReference>
<keyword evidence="3" id="KW-0418">Kinase</keyword>
<evidence type="ECO:0000256" key="1">
    <source>
        <dbReference type="SAM" id="Phobius"/>
    </source>
</evidence>
<evidence type="ECO:0000313" key="3">
    <source>
        <dbReference type="EMBL" id="HIQ69589.1"/>
    </source>
</evidence>
<comment type="caution">
    <text evidence="3">The sequence shown here is derived from an EMBL/GenBank/DDBJ whole genome shotgun (WGS) entry which is preliminary data.</text>
</comment>
<name>A0A9D1CPM7_9FIRM</name>
<keyword evidence="3" id="KW-0808">Transferase</keyword>
<dbReference type="Proteomes" id="UP000886874">
    <property type="component" value="Unassembled WGS sequence"/>
</dbReference>
<sequence>MQPRTGAIRTYADYVLGATEEQLAAYAMRLEEEMDDLAAFNLELTRNDSDFAMLSFPDCSEKQTLLSMYNLRRIFSAGIDEYCAIILYDPDGVGLYFTFDDDAAWSLSALEKRRLVRDNLPLILEMGEPLSETWVEMTGEYNASSLMTVNRNRNLHLATVLSLEQYVKRNTIPIFSPASIATIATEGRILLQEEAFENLGLTAEALAEMRSGKLLTSLRTGYLCKSVPVSGSSLYVTTLIPVRDLAHAMVPSVIFLALVLLLVTAAMIITYRLLVKLLYFPIEEAAQLSKHLNDLDRPRVLEGNRFVEFNEIMRATLDLLDQKELLEEEKNNQKFEKERAMFQFYQLQTRSHFFLNCLKSLYHMLENGEKQRMQMMIIAFSNHLRYIFRDSMQEVTLAEELQEVMDYHRIISLDTAVPLLLTTHVPDALLECYVPSLLIQTFLENTCKYHGRDSGQILFDVEIAETEVDGAPFLHIRMTDNGVGYPPEILKAVNEAPAGICP</sequence>
<dbReference type="AlphaFoldDB" id="A0A9D1CPM7"/>
<evidence type="ECO:0000259" key="2">
    <source>
        <dbReference type="Pfam" id="PF06580"/>
    </source>
</evidence>
<dbReference type="GO" id="GO:0000155">
    <property type="term" value="F:phosphorelay sensor kinase activity"/>
    <property type="evidence" value="ECO:0007669"/>
    <property type="project" value="InterPro"/>
</dbReference>
<dbReference type="Pfam" id="PF06580">
    <property type="entry name" value="His_kinase"/>
    <property type="match status" value="1"/>
</dbReference>
<feature type="transmembrane region" description="Helical" evidence="1">
    <location>
        <begin position="253"/>
        <end position="274"/>
    </location>
</feature>
<proteinExistence type="predicted"/>
<organism evidence="3 4">
    <name type="scientific">Candidatus Avoscillospira stercorigallinarum</name>
    <dbReference type="NCBI Taxonomy" id="2840708"/>
    <lineage>
        <taxon>Bacteria</taxon>
        <taxon>Bacillati</taxon>
        <taxon>Bacillota</taxon>
        <taxon>Clostridia</taxon>
        <taxon>Eubacteriales</taxon>
        <taxon>Oscillospiraceae</taxon>
        <taxon>Oscillospiraceae incertae sedis</taxon>
        <taxon>Candidatus Avoscillospira</taxon>
    </lineage>
</organism>
<dbReference type="GO" id="GO:0016020">
    <property type="term" value="C:membrane"/>
    <property type="evidence" value="ECO:0007669"/>
    <property type="project" value="InterPro"/>
</dbReference>
<reference evidence="3" key="1">
    <citation type="submission" date="2020-10" db="EMBL/GenBank/DDBJ databases">
        <authorList>
            <person name="Gilroy R."/>
        </authorList>
    </citation>
    <scope>NUCLEOTIDE SEQUENCE</scope>
    <source>
        <strain evidence="3">ChiSjej2B20-13462</strain>
    </source>
</reference>
<feature type="domain" description="Signal transduction histidine kinase internal region" evidence="2">
    <location>
        <begin position="342"/>
        <end position="412"/>
    </location>
</feature>
<dbReference type="InterPro" id="IPR036890">
    <property type="entry name" value="HATPase_C_sf"/>
</dbReference>
<keyword evidence="1" id="KW-1133">Transmembrane helix</keyword>
<keyword evidence="1" id="KW-0472">Membrane</keyword>
<dbReference type="EMBL" id="DVFN01000068">
    <property type="protein sequence ID" value="HIQ69589.1"/>
    <property type="molecule type" value="Genomic_DNA"/>
</dbReference>
<dbReference type="InterPro" id="IPR010559">
    <property type="entry name" value="Sig_transdc_His_kin_internal"/>
</dbReference>
<evidence type="ECO:0000313" key="4">
    <source>
        <dbReference type="Proteomes" id="UP000886874"/>
    </source>
</evidence>
<gene>
    <name evidence="3" type="ORF">IAA67_04570</name>
</gene>
<protein>
    <submittedName>
        <fullName evidence="3">Histidine kinase</fullName>
    </submittedName>
</protein>
<dbReference type="PANTHER" id="PTHR34220:SF7">
    <property type="entry name" value="SENSOR HISTIDINE KINASE YPDA"/>
    <property type="match status" value="1"/>
</dbReference>
<reference evidence="3" key="2">
    <citation type="journal article" date="2021" name="PeerJ">
        <title>Extensive microbial diversity within the chicken gut microbiome revealed by metagenomics and culture.</title>
        <authorList>
            <person name="Gilroy R."/>
            <person name="Ravi A."/>
            <person name="Getino M."/>
            <person name="Pursley I."/>
            <person name="Horton D.L."/>
            <person name="Alikhan N.F."/>
            <person name="Baker D."/>
            <person name="Gharbi K."/>
            <person name="Hall N."/>
            <person name="Watson M."/>
            <person name="Adriaenssens E.M."/>
            <person name="Foster-Nyarko E."/>
            <person name="Jarju S."/>
            <person name="Secka A."/>
            <person name="Antonio M."/>
            <person name="Oren A."/>
            <person name="Chaudhuri R.R."/>
            <person name="La Ragione R."/>
            <person name="Hildebrand F."/>
            <person name="Pallen M.J."/>
        </authorList>
    </citation>
    <scope>NUCLEOTIDE SEQUENCE</scope>
    <source>
        <strain evidence="3">ChiSjej2B20-13462</strain>
    </source>
</reference>
<accession>A0A9D1CPM7</accession>
<dbReference type="PANTHER" id="PTHR34220">
    <property type="entry name" value="SENSOR HISTIDINE KINASE YPDA"/>
    <property type="match status" value="1"/>
</dbReference>
<keyword evidence="1" id="KW-0812">Transmembrane</keyword>